<protein>
    <submittedName>
        <fullName evidence="1">Uncharacterized protein</fullName>
    </submittedName>
</protein>
<dbReference type="EMBL" id="AMFJ01000240">
    <property type="protein sequence ID" value="EKE29057.1"/>
    <property type="molecule type" value="Genomic_DNA"/>
</dbReference>
<proteinExistence type="predicted"/>
<accession>K2G422</accession>
<reference evidence="1" key="1">
    <citation type="journal article" date="2012" name="Science">
        <title>Fermentation, hydrogen, and sulfur metabolism in multiple uncultivated bacterial phyla.</title>
        <authorList>
            <person name="Wrighton K.C."/>
            <person name="Thomas B.C."/>
            <person name="Sharon I."/>
            <person name="Miller C.S."/>
            <person name="Castelle C.J."/>
            <person name="VerBerkmoes N.C."/>
            <person name="Wilkins M.J."/>
            <person name="Hettich R.L."/>
            <person name="Lipton M.S."/>
            <person name="Williams K.H."/>
            <person name="Long P.E."/>
            <person name="Banfield J.F."/>
        </authorList>
    </citation>
    <scope>NUCLEOTIDE SEQUENCE [LARGE SCALE GENOMIC DNA]</scope>
</reference>
<evidence type="ECO:0000313" key="1">
    <source>
        <dbReference type="EMBL" id="EKE29057.1"/>
    </source>
</evidence>
<name>K2G422_9BACT</name>
<sequence length="140" mass="16682">MSDTIETPMIEIWKSELFIRMAEVWPNSSELTLKIRDIIDSVLKKEKEAWVYVRNISLDMDTYHEMFIWDRPAASLLITKWESFDWIMGKAEEIFKNGDIEILFVPFADWKETVVVRRDMTSNQIWRKLAYGYFSEMAGN</sequence>
<dbReference type="AlphaFoldDB" id="K2G422"/>
<organism evidence="1">
    <name type="scientific">uncultured bacterium</name>
    <name type="common">gcode 4</name>
    <dbReference type="NCBI Taxonomy" id="1234023"/>
    <lineage>
        <taxon>Bacteria</taxon>
        <taxon>environmental samples</taxon>
    </lineage>
</organism>
<gene>
    <name evidence="1" type="ORF">ACD_2C00240G0002</name>
</gene>
<comment type="caution">
    <text evidence="1">The sequence shown here is derived from an EMBL/GenBank/DDBJ whole genome shotgun (WGS) entry which is preliminary data.</text>
</comment>